<sequence>MKFFLKAYQKIDQFRDKNGSRKKLINNMMMALELVIAIIDDQLIALYHDKTMSLFPSVEQQQITYVKNNL</sequence>
<reference evidence="2" key="1">
    <citation type="submission" date="2020-06" db="EMBL/GenBank/DDBJ databases">
        <authorList>
            <person name="Ji K."/>
            <person name="Li J."/>
        </authorList>
    </citation>
    <scope>NUCLEOTIDE SEQUENCE</scope>
    <source>
        <strain evidence="2">JKM2019</strain>
        <tissue evidence="2">Whole body</tissue>
    </source>
</reference>
<dbReference type="EMBL" id="SDOV01000004">
    <property type="protein sequence ID" value="KAH7641691.1"/>
    <property type="molecule type" value="Genomic_DNA"/>
</dbReference>
<keyword evidence="1" id="KW-0472">Membrane</keyword>
<accession>A0A9D4SHD2</accession>
<protein>
    <submittedName>
        <fullName evidence="2">Uncharacterized protein</fullName>
    </submittedName>
</protein>
<keyword evidence="1" id="KW-0812">Transmembrane</keyword>
<reference evidence="2" key="2">
    <citation type="journal article" date="2021" name="World Allergy Organ. J.">
        <title>Chromosome-level assembly of Dermatophagoides farinae genome and transcriptome reveals two novel allergens Der f 37 and Der f 39.</title>
        <authorList>
            <person name="Chen J."/>
            <person name="Cai Z."/>
            <person name="Fan D."/>
            <person name="Hu J."/>
            <person name="Hou Y."/>
            <person name="He Y."/>
            <person name="Zhang Z."/>
            <person name="Zhao Z."/>
            <person name="Gao P."/>
            <person name="Hu W."/>
            <person name="Sun J."/>
            <person name="Li J."/>
            <person name="Ji K."/>
        </authorList>
    </citation>
    <scope>NUCLEOTIDE SEQUENCE</scope>
    <source>
        <strain evidence="2">JKM2019</strain>
    </source>
</reference>
<comment type="caution">
    <text evidence="2">The sequence shown here is derived from an EMBL/GenBank/DDBJ whole genome shotgun (WGS) entry which is preliminary data.</text>
</comment>
<dbReference type="AlphaFoldDB" id="A0A9D4SHD2"/>
<name>A0A9D4SHD2_DERFA</name>
<proteinExistence type="predicted"/>
<feature type="transmembrane region" description="Helical" evidence="1">
    <location>
        <begin position="24"/>
        <end position="47"/>
    </location>
</feature>
<dbReference type="Proteomes" id="UP000828236">
    <property type="component" value="Unassembled WGS sequence"/>
</dbReference>
<organism evidence="2">
    <name type="scientific">Dermatophagoides farinae</name>
    <name type="common">American house dust mite</name>
    <dbReference type="NCBI Taxonomy" id="6954"/>
    <lineage>
        <taxon>Eukaryota</taxon>
        <taxon>Metazoa</taxon>
        <taxon>Ecdysozoa</taxon>
        <taxon>Arthropoda</taxon>
        <taxon>Chelicerata</taxon>
        <taxon>Arachnida</taxon>
        <taxon>Acari</taxon>
        <taxon>Acariformes</taxon>
        <taxon>Sarcoptiformes</taxon>
        <taxon>Astigmata</taxon>
        <taxon>Psoroptidia</taxon>
        <taxon>Analgoidea</taxon>
        <taxon>Pyroglyphidae</taxon>
        <taxon>Dermatophagoidinae</taxon>
        <taxon>Dermatophagoides</taxon>
    </lineage>
</organism>
<evidence type="ECO:0000256" key="1">
    <source>
        <dbReference type="SAM" id="Phobius"/>
    </source>
</evidence>
<gene>
    <name evidence="2" type="ORF">HUG17_4736</name>
</gene>
<evidence type="ECO:0000313" key="2">
    <source>
        <dbReference type="EMBL" id="KAH7641691.1"/>
    </source>
</evidence>
<keyword evidence="1" id="KW-1133">Transmembrane helix</keyword>